<accession>A0A5C6LTI2</accession>
<dbReference type="Proteomes" id="UP000318815">
    <property type="component" value="Unassembled WGS sequence"/>
</dbReference>
<protein>
    <submittedName>
        <fullName evidence="1">Uncharacterized protein</fullName>
    </submittedName>
</protein>
<dbReference type="RefSeq" id="WP_146305692.1">
    <property type="nucleotide sequence ID" value="NZ_VOHS01000012.1"/>
</dbReference>
<sequence length="273" mass="31140">MSENSSRITFKDQVIWTSSGCRDLVLLLLLQESALPQYHPEGGILQHYLLKNLSVFYDTELDTILSGTTVADQLEKMLSHIDETIGQSTKKSRDDWWQQLVGIYLRNNPGIDKKKAGRALQELPDIGDPAVTTLLRQLRRLIKGEYIFDTVTDLTIAQLCGTWQSVSVKDTPQYDINFNMLDDISPQNEPIRLSVQASADTFTILVEIPVYNWAARQSDTLDWLVGTTTVKDGCLHVSYADGRIYNIPILKMELHRFETFLFRTHIIFEKITS</sequence>
<evidence type="ECO:0000313" key="2">
    <source>
        <dbReference type="Proteomes" id="UP000318815"/>
    </source>
</evidence>
<comment type="caution">
    <text evidence="1">The sequence shown here is derived from an EMBL/GenBank/DDBJ whole genome shotgun (WGS) entry which is preliminary data.</text>
</comment>
<evidence type="ECO:0000313" key="1">
    <source>
        <dbReference type="EMBL" id="TWV99809.1"/>
    </source>
</evidence>
<organism evidence="1 2">
    <name type="scientific">Chitinophaga pinensis</name>
    <dbReference type="NCBI Taxonomy" id="79329"/>
    <lineage>
        <taxon>Bacteria</taxon>
        <taxon>Pseudomonadati</taxon>
        <taxon>Bacteroidota</taxon>
        <taxon>Chitinophagia</taxon>
        <taxon>Chitinophagales</taxon>
        <taxon>Chitinophagaceae</taxon>
        <taxon>Chitinophaga</taxon>
    </lineage>
</organism>
<dbReference type="EMBL" id="VOHS01000012">
    <property type="protein sequence ID" value="TWV99809.1"/>
    <property type="molecule type" value="Genomic_DNA"/>
</dbReference>
<gene>
    <name evidence="1" type="ORF">FEF09_13975</name>
</gene>
<reference evidence="1 2" key="1">
    <citation type="submission" date="2019-08" db="EMBL/GenBank/DDBJ databases">
        <title>Whole genome sequencing of chitin degrading bacteria Chitinophaga pinensis YS16.</title>
        <authorList>
            <person name="Singh R.P."/>
            <person name="Manchanda G."/>
            <person name="Maurya I.K."/>
            <person name="Joshi N.K."/>
            <person name="Srivastava A.K."/>
        </authorList>
    </citation>
    <scope>NUCLEOTIDE SEQUENCE [LARGE SCALE GENOMIC DNA]</scope>
    <source>
        <strain evidence="1 2">YS-16</strain>
    </source>
</reference>
<proteinExistence type="predicted"/>
<name>A0A5C6LTI2_9BACT</name>
<keyword evidence="2" id="KW-1185">Reference proteome</keyword>
<dbReference type="OrthoDB" id="646725at2"/>
<dbReference type="AlphaFoldDB" id="A0A5C6LTI2"/>